<evidence type="ECO:0000256" key="4">
    <source>
        <dbReference type="ARBA" id="ARBA00038211"/>
    </source>
</evidence>
<evidence type="ECO:0000313" key="7">
    <source>
        <dbReference type="Proteomes" id="UP001152759"/>
    </source>
</evidence>
<comment type="similarity">
    <text evidence="4">Belongs to the choline/ethanolamine kinase family.</text>
</comment>
<keyword evidence="1" id="KW-0444">Lipid biosynthesis</keyword>
<reference evidence="6" key="1">
    <citation type="submission" date="2021-12" db="EMBL/GenBank/DDBJ databases">
        <authorList>
            <person name="King R."/>
        </authorList>
    </citation>
    <scope>NUCLEOTIDE SEQUENCE</scope>
</reference>
<dbReference type="KEGG" id="btab:109043460"/>
<dbReference type="AlphaFoldDB" id="A0A9P0F217"/>
<keyword evidence="1" id="KW-0443">Lipid metabolism</keyword>
<name>A0A9P0F217_BEMTA</name>
<dbReference type="SUPFAM" id="SSF56112">
    <property type="entry name" value="Protein kinase-like (PK-like)"/>
    <property type="match status" value="1"/>
</dbReference>
<dbReference type="Gene3D" id="3.90.1200.10">
    <property type="match status" value="1"/>
</dbReference>
<dbReference type="InterPro" id="IPR011009">
    <property type="entry name" value="Kinase-like_dom_sf"/>
</dbReference>
<accession>A0A9P0F217</accession>
<dbReference type="EC" id="2.7.1.82" evidence="5"/>
<comment type="pathway">
    <text evidence="3">Phospholipid metabolism; phosphatidylethanolamine biosynthesis; phosphatidylethanolamine from ethanolamine: step 1/3.</text>
</comment>
<keyword evidence="7" id="KW-1185">Reference proteome</keyword>
<dbReference type="Gene3D" id="3.30.200.20">
    <property type="entry name" value="Phosphorylase Kinase, domain 1"/>
    <property type="match status" value="1"/>
</dbReference>
<evidence type="ECO:0000313" key="6">
    <source>
        <dbReference type="EMBL" id="CAH0388585.1"/>
    </source>
</evidence>
<dbReference type="CDD" id="cd05157">
    <property type="entry name" value="ETNK_euk"/>
    <property type="match status" value="1"/>
</dbReference>
<dbReference type="GO" id="GO:0004305">
    <property type="term" value="F:ethanolamine kinase activity"/>
    <property type="evidence" value="ECO:0007669"/>
    <property type="project" value="UniProtKB-EC"/>
</dbReference>
<dbReference type="EMBL" id="OU963865">
    <property type="protein sequence ID" value="CAH0388585.1"/>
    <property type="molecule type" value="Genomic_DNA"/>
</dbReference>
<dbReference type="Pfam" id="PF01633">
    <property type="entry name" value="Choline_kinase"/>
    <property type="match status" value="1"/>
</dbReference>
<organism evidence="6 7">
    <name type="scientific">Bemisia tabaci</name>
    <name type="common">Sweetpotato whitefly</name>
    <name type="synonym">Aleurodes tabaci</name>
    <dbReference type="NCBI Taxonomy" id="7038"/>
    <lineage>
        <taxon>Eukaryota</taxon>
        <taxon>Metazoa</taxon>
        <taxon>Ecdysozoa</taxon>
        <taxon>Arthropoda</taxon>
        <taxon>Hexapoda</taxon>
        <taxon>Insecta</taxon>
        <taxon>Pterygota</taxon>
        <taxon>Neoptera</taxon>
        <taxon>Paraneoptera</taxon>
        <taxon>Hemiptera</taxon>
        <taxon>Sternorrhyncha</taxon>
        <taxon>Aleyrodoidea</taxon>
        <taxon>Aleyrodidae</taxon>
        <taxon>Aleyrodinae</taxon>
        <taxon>Bemisia</taxon>
    </lineage>
</organism>
<protein>
    <recommendedName>
        <fullName evidence="5">ethanolamine kinase</fullName>
        <ecNumber evidence="5">2.7.1.82</ecNumber>
    </recommendedName>
</protein>
<keyword evidence="1" id="KW-0594">Phospholipid biosynthesis</keyword>
<dbReference type="PANTHER" id="PTHR22603:SF66">
    <property type="entry name" value="ETHANOLAMINE KINASE"/>
    <property type="match status" value="1"/>
</dbReference>
<dbReference type="Proteomes" id="UP001152759">
    <property type="component" value="Chromosome 4"/>
</dbReference>
<sequence>MDSKIPHIPKTLHESNLEEGATHILQHIRPEWSADKVQFKLFTDGITNKLMGCFHDDHPTDGVLVRVYGQQTDLLINRANEIKNFKFLQKAGFAPKLYATFNNGIAYEFVSGETLSQDSCKHPSVYPLVARTMAQFHKLSSDADSPKVPVLWKKFRQFLDLVPETYDSPDTQIRFEECFPNGKSKITSEVSSLESILKHEKNLPVVLCHNDLLLANILVTGNNENVTFIDYEYADHNYQAFDIGNHFAEFAGVSQPDFSLYPDEEFQNKWLRCYLEAYLDTKVLDKDVDQLRDQVNKFACAAHLFWGVWALVQAQLSTIDFDFILYAKNKYQAYLIMKEKYLCS</sequence>
<evidence type="ECO:0000256" key="1">
    <source>
        <dbReference type="ARBA" id="ARBA00023209"/>
    </source>
</evidence>
<evidence type="ECO:0000256" key="5">
    <source>
        <dbReference type="ARBA" id="ARBA00038874"/>
    </source>
</evidence>
<dbReference type="GO" id="GO:0005737">
    <property type="term" value="C:cytoplasm"/>
    <property type="evidence" value="ECO:0007669"/>
    <property type="project" value="TreeGrafter"/>
</dbReference>
<evidence type="ECO:0000256" key="2">
    <source>
        <dbReference type="ARBA" id="ARBA00023264"/>
    </source>
</evidence>
<proteinExistence type="inferred from homology"/>
<gene>
    <name evidence="6" type="ORF">BEMITA_LOCUS7492</name>
</gene>
<evidence type="ECO:0000256" key="3">
    <source>
        <dbReference type="ARBA" id="ARBA00037883"/>
    </source>
</evidence>
<dbReference type="PANTHER" id="PTHR22603">
    <property type="entry name" value="CHOLINE/ETHANOALAMINE KINASE"/>
    <property type="match status" value="1"/>
</dbReference>
<dbReference type="GO" id="GO:0006646">
    <property type="term" value="P:phosphatidylethanolamine biosynthetic process"/>
    <property type="evidence" value="ECO:0007669"/>
    <property type="project" value="TreeGrafter"/>
</dbReference>
<keyword evidence="2" id="KW-1208">Phospholipid metabolism</keyword>
<dbReference type="OrthoDB" id="10267235at2759"/>